<dbReference type="OrthoDB" id="4618973at2"/>
<evidence type="ECO:0000313" key="1">
    <source>
        <dbReference type="EMBL" id="KGJ80785.1"/>
    </source>
</evidence>
<reference evidence="2 4" key="2">
    <citation type="submission" date="2020-08" db="EMBL/GenBank/DDBJ databases">
        <title>Sequencing the genomes of 1000 actinobacteria strains.</title>
        <authorList>
            <person name="Klenk H.-P."/>
        </authorList>
    </citation>
    <scope>NUCLEOTIDE SEQUENCE [LARGE SCALE GENOMIC DNA]</scope>
    <source>
        <strain evidence="2 4">DSM 21065</strain>
    </source>
</reference>
<dbReference type="CDD" id="cd07812">
    <property type="entry name" value="SRPBCC"/>
    <property type="match status" value="1"/>
</dbReference>
<dbReference type="EMBL" id="JPXF01000005">
    <property type="protein sequence ID" value="KGJ80785.1"/>
    <property type="molecule type" value="Genomic_DNA"/>
</dbReference>
<dbReference type="Proteomes" id="UP000561726">
    <property type="component" value="Unassembled WGS sequence"/>
</dbReference>
<evidence type="ECO:0000313" key="4">
    <source>
        <dbReference type="Proteomes" id="UP000561726"/>
    </source>
</evidence>
<dbReference type="STRING" id="1001240.GY21_02075"/>
<protein>
    <submittedName>
        <fullName evidence="1">Polyketide cyclase</fullName>
    </submittedName>
</protein>
<dbReference type="AlphaFoldDB" id="A0A099JRK6"/>
<sequence>MTETRSLKHQESVIVEASASSLYDLLSDISRTGEWSPVCTSCWWDDYAQAGRVGAWFTGHNVLPDRTWETRSEVVTAEHGREFAWVVGGSFVRWGFSFVAAETGTKLTESWEFLPDGIAMFEEKFGEDAHAQITDRTQQALDGIPKTLAAIKRIAEASRDAPVHARP</sequence>
<dbReference type="EMBL" id="JACHBQ010000001">
    <property type="protein sequence ID" value="MBB5639679.1"/>
    <property type="molecule type" value="Genomic_DNA"/>
</dbReference>
<dbReference type="Pfam" id="PF10604">
    <property type="entry name" value="Polyketide_cyc2"/>
    <property type="match status" value="1"/>
</dbReference>
<dbReference type="eggNOG" id="COG2154">
    <property type="taxonomic scope" value="Bacteria"/>
</dbReference>
<gene>
    <name evidence="2" type="ORF">BJ997_000227</name>
    <name evidence="1" type="ORF">GY21_02075</name>
</gene>
<dbReference type="RefSeq" id="WP_035834903.1">
    <property type="nucleotide sequence ID" value="NZ_JACHBQ010000001.1"/>
</dbReference>
<dbReference type="SUPFAM" id="SSF55961">
    <property type="entry name" value="Bet v1-like"/>
    <property type="match status" value="1"/>
</dbReference>
<name>A0A099JRK6_9MICO</name>
<organism evidence="1 3">
    <name type="scientific">Cryobacterium roopkundense</name>
    <dbReference type="NCBI Taxonomy" id="1001240"/>
    <lineage>
        <taxon>Bacteria</taxon>
        <taxon>Bacillati</taxon>
        <taxon>Actinomycetota</taxon>
        <taxon>Actinomycetes</taxon>
        <taxon>Micrococcales</taxon>
        <taxon>Microbacteriaceae</taxon>
        <taxon>Cryobacterium</taxon>
    </lineage>
</organism>
<reference evidence="1 3" key="1">
    <citation type="submission" date="2014-08" db="EMBL/GenBank/DDBJ databases">
        <authorList>
            <person name="Sisinthy S."/>
        </authorList>
    </citation>
    <scope>NUCLEOTIDE SEQUENCE [LARGE SCALE GENOMIC DNA]</scope>
    <source>
        <strain evidence="1 3">RuG17</strain>
    </source>
</reference>
<dbReference type="Gene3D" id="3.30.530.20">
    <property type="match status" value="1"/>
</dbReference>
<evidence type="ECO:0000313" key="2">
    <source>
        <dbReference type="EMBL" id="MBB5639679.1"/>
    </source>
</evidence>
<dbReference type="Proteomes" id="UP000029864">
    <property type="component" value="Unassembled WGS sequence"/>
</dbReference>
<accession>A0A099JRK6</accession>
<dbReference type="InterPro" id="IPR019587">
    <property type="entry name" value="Polyketide_cyclase/dehydratase"/>
</dbReference>
<comment type="caution">
    <text evidence="1">The sequence shown here is derived from an EMBL/GenBank/DDBJ whole genome shotgun (WGS) entry which is preliminary data.</text>
</comment>
<proteinExistence type="predicted"/>
<keyword evidence="3" id="KW-1185">Reference proteome</keyword>
<dbReference type="InterPro" id="IPR023393">
    <property type="entry name" value="START-like_dom_sf"/>
</dbReference>
<evidence type="ECO:0000313" key="3">
    <source>
        <dbReference type="Proteomes" id="UP000029864"/>
    </source>
</evidence>